<sequence length="568" mass="62043">MRVISAVFLAASLTTAVHGCTTIIAGRLATADGSVMCTHSNDGEGETDPRLVYVPAADYPPGTMRPVFWSPELYPRYVGSARNISAYAPVDGQTPLEPIGYIEQVAHTYSYMEETYGTINEHQVGIGESTCSGVFSAKALGHGGQALFSVDTLTQLAMERTNSSRAAVELMGRMAEAHGFYGQDDSFEGGAESLLVTDPHEGWIFHILSDPTKKSAIWAAQRVPDDHIGVVANAFVIRDLDPNDKANFLFSQSVYDVAQAQGWWRPDHGLLDFAGIYSDGEYAHKYYSGRRVWGVYHLLAPSLRLSPDYEEYLKSRPYPVTAKPDKKVSVADLADVHRSYYEGTQFDQTVSIAAGPFGTPDHVASGPASGSNVTGNWERTIGLWRTSDTTIVQSRSWLPNAVGGVLWYGPHAAPYTLFVPFACGMTSLPASTLGFQAKLDKGSLYWGVRYLANLVQLKRNLAVKDVVKLQQDMMTKSLNMQASVDAMAGSVGAPLDPTPIYLEHARELLAALWGATDALMFKYADGWVNEYTPQGNFKSSTVPAPDWWLRAVNYTGGPPPVPPRPHRE</sequence>
<dbReference type="EMBL" id="JWZX01002577">
    <property type="protein sequence ID" value="KOO28375.1"/>
    <property type="molecule type" value="Genomic_DNA"/>
</dbReference>
<dbReference type="InterPro" id="IPR005322">
    <property type="entry name" value="Peptidase_C69"/>
</dbReference>
<evidence type="ECO:0000256" key="2">
    <source>
        <dbReference type="SAM" id="SignalP"/>
    </source>
</evidence>
<proteinExistence type="inferred from homology"/>
<organism evidence="3 4">
    <name type="scientific">Chrysochromulina tobinii</name>
    <dbReference type="NCBI Taxonomy" id="1460289"/>
    <lineage>
        <taxon>Eukaryota</taxon>
        <taxon>Haptista</taxon>
        <taxon>Haptophyta</taxon>
        <taxon>Prymnesiophyceae</taxon>
        <taxon>Prymnesiales</taxon>
        <taxon>Chrysochromulinaceae</taxon>
        <taxon>Chrysochromulina</taxon>
    </lineage>
</organism>
<feature type="signal peptide" evidence="2">
    <location>
        <begin position="1"/>
        <end position="19"/>
    </location>
</feature>
<dbReference type="Proteomes" id="UP000037460">
    <property type="component" value="Unassembled WGS sequence"/>
</dbReference>
<dbReference type="GO" id="GO:0070004">
    <property type="term" value="F:cysteine-type exopeptidase activity"/>
    <property type="evidence" value="ECO:0007669"/>
    <property type="project" value="InterPro"/>
</dbReference>
<evidence type="ECO:0000313" key="4">
    <source>
        <dbReference type="Proteomes" id="UP000037460"/>
    </source>
</evidence>
<dbReference type="AlphaFoldDB" id="A0A0M0JPD8"/>
<comment type="caution">
    <text evidence="3">The sequence shown here is derived from an EMBL/GenBank/DDBJ whole genome shotgun (WGS) entry which is preliminary data.</text>
</comment>
<dbReference type="PANTHER" id="PTHR12994">
    <property type="entry name" value="SECERNIN"/>
    <property type="match status" value="1"/>
</dbReference>
<dbReference type="OrthoDB" id="5175656at2759"/>
<dbReference type="PANTHER" id="PTHR12994:SF17">
    <property type="entry name" value="LD30995P"/>
    <property type="match status" value="1"/>
</dbReference>
<dbReference type="GO" id="GO:0006508">
    <property type="term" value="P:proteolysis"/>
    <property type="evidence" value="ECO:0007669"/>
    <property type="project" value="InterPro"/>
</dbReference>
<feature type="chain" id="PRO_5005602101" evidence="2">
    <location>
        <begin position="20"/>
        <end position="568"/>
    </location>
</feature>
<dbReference type="Pfam" id="PF03577">
    <property type="entry name" value="Peptidase_C69"/>
    <property type="match status" value="1"/>
</dbReference>
<evidence type="ECO:0000313" key="3">
    <source>
        <dbReference type="EMBL" id="KOO28375.1"/>
    </source>
</evidence>
<evidence type="ECO:0000256" key="1">
    <source>
        <dbReference type="ARBA" id="ARBA00005705"/>
    </source>
</evidence>
<keyword evidence="2" id="KW-0732">Signal</keyword>
<reference evidence="4" key="1">
    <citation type="journal article" date="2015" name="PLoS Genet.">
        <title>Genome Sequence and Transcriptome Analyses of Chrysochromulina tobin: Metabolic Tools for Enhanced Algal Fitness in the Prominent Order Prymnesiales (Haptophyceae).</title>
        <authorList>
            <person name="Hovde B.T."/>
            <person name="Deodato C.R."/>
            <person name="Hunsperger H.M."/>
            <person name="Ryken S.A."/>
            <person name="Yost W."/>
            <person name="Jha R.K."/>
            <person name="Patterson J."/>
            <person name="Monnat R.J. Jr."/>
            <person name="Barlow S.B."/>
            <person name="Starkenburg S.R."/>
            <person name="Cattolico R.A."/>
        </authorList>
    </citation>
    <scope>NUCLEOTIDE SEQUENCE</scope>
    <source>
        <strain evidence="4">CCMP291</strain>
    </source>
</reference>
<comment type="similarity">
    <text evidence="1">Belongs to the peptidase C69 family. Secernin subfamily.</text>
</comment>
<keyword evidence="4" id="KW-1185">Reference proteome</keyword>
<accession>A0A0M0JPD8</accession>
<dbReference type="GO" id="GO:0016805">
    <property type="term" value="F:dipeptidase activity"/>
    <property type="evidence" value="ECO:0007669"/>
    <property type="project" value="InterPro"/>
</dbReference>
<gene>
    <name evidence="3" type="ORF">Ctob_007727</name>
</gene>
<name>A0A0M0JPD8_9EUKA</name>
<protein>
    <submittedName>
        <fullName evidence="3">Peptidase u34 dipeptidase</fullName>
    </submittedName>
</protein>